<sequence length="1224" mass="139435">MAATNPEHHTGAPTENDTLKAEVARQSASQLVDEVKKIGKMAGEVKRAVDASVDAARKAPDTFEGDKQDKDTARGRAHSVQRTVKKILMAARFPDKLKPIPGEDAQREVVTPIASSLLKQLSSRIDPEYDVSEQTAPYLHQIIDKVLSGGIANADDLKIELDKLNNLKLVNPDLYKEVQESFVEVAKDTGVSEKDAKQKFNVEEPPVEQTQPTPDKPADLPPQELTPDQQRELMNKAREMQAREMHGEGRTEFDASWGRYFSDYFSVSDQPLLKAIFDPEEFKSYVETAKEEVARQLGLAKTDDDVGKKVSKDIERGVVELFGKLYTRLDHERASEFFEQIEQQDVMSGILPAKNALKRRLEKLATALHHDGDLGLFKDGEIKSENSDIPFKDKEGKVRLKPRLLIHPYPEAKRASTSDFIHYLDLKIDTYIDTRKYTHDARAIFLHPVDPEKGFYSQLARFAEQMTTVDFDQMFLLPDADIFQSALLLYDKHVDEMFAKNDWRHAPTMFQPKSGSHRNQLEEDVLHRLKQMYGKDVSDARLDAAVTMAVGASRGMFLTEIEKAAFADPHVNEDGSITYASYYNNDTSALNAFNPMHTFLRFQGVRSTDPILFMPVEGDKFQGSVFTDHRTMWKNMMAYKDAFISGRKGAGLKEGEVLFADYLMNIGKVGGPMERKGWRTTYILQPLYYKDKKGITEGEQTSEIFDHVHTWQRFENIGYEIAQDFVTKLKPDFKGAYAGGAGLANERYVDQKKALFSYIFDRYFTDQKDTTTVDAYLKNIRKNAEAEVWRSIKEGKAPAPNDVRAEIESHVTMTFLNRTLSRLVAQRIPSKILRIDRDRMSEAGKSRWRTIAEEMFPEKEVGDKQSEKFDMVIKDLLFAEQLLRSEVSAKMREIKKLPESEHWKFGHISYELTQETARALLAAKGFDQAQIDKVCTLLGKIETHFTHNTNFLDKTLLKFVQAGDTIVKEYKFTFGLEELDMSFIPWRAAGNRMLPRAIGDISVTEKAVAGEIMKLPATLNKIAIDGKHDFSPILEICEKVYGSMEGIIGPDYAHRLVHHIAATTINYFKKDTVARWAHGLFGIGRRNSLAAERAGGSSRVWEWDSTDIDRFCVALESRSVLPNSSRNPSNPKPEYAPIYINRHFFGKPIKLPMEIKMFGRSIPLFRKRKPDFAWTIKNLRDKFGGNWKDIAFDMVNKYIPFVIAWLLLKYIKDALDESEGKKKK</sequence>
<organism evidence="2 3">
    <name type="scientific">Candidatus Roizmanbacteria bacterium RIFOXYD1_FULL_38_12</name>
    <dbReference type="NCBI Taxonomy" id="1802093"/>
    <lineage>
        <taxon>Bacteria</taxon>
        <taxon>Candidatus Roizmaniibacteriota</taxon>
    </lineage>
</organism>
<protein>
    <submittedName>
        <fullName evidence="2">Uncharacterized protein</fullName>
    </submittedName>
</protein>
<dbReference type="AlphaFoldDB" id="A0A1F7L2L9"/>
<dbReference type="EMBL" id="MGBR01000001">
    <property type="protein sequence ID" value="OGK74306.1"/>
    <property type="molecule type" value="Genomic_DNA"/>
</dbReference>
<feature type="region of interest" description="Disordered" evidence="1">
    <location>
        <begin position="193"/>
        <end position="225"/>
    </location>
</feature>
<name>A0A1F7L2L9_9BACT</name>
<feature type="compositionally biased region" description="Basic and acidic residues" evidence="1">
    <location>
        <begin position="50"/>
        <end position="74"/>
    </location>
</feature>
<gene>
    <name evidence="2" type="ORF">A3K52_06105</name>
</gene>
<evidence type="ECO:0000256" key="1">
    <source>
        <dbReference type="SAM" id="MobiDB-lite"/>
    </source>
</evidence>
<comment type="caution">
    <text evidence="2">The sequence shown here is derived from an EMBL/GenBank/DDBJ whole genome shotgun (WGS) entry which is preliminary data.</text>
</comment>
<accession>A0A1F7L2L9</accession>
<proteinExistence type="predicted"/>
<feature type="region of interest" description="Disordered" evidence="1">
    <location>
        <begin position="50"/>
        <end position="79"/>
    </location>
</feature>
<reference evidence="2 3" key="1">
    <citation type="journal article" date="2016" name="Nat. Commun.">
        <title>Thousands of microbial genomes shed light on interconnected biogeochemical processes in an aquifer system.</title>
        <authorList>
            <person name="Anantharaman K."/>
            <person name="Brown C.T."/>
            <person name="Hug L.A."/>
            <person name="Sharon I."/>
            <person name="Castelle C.J."/>
            <person name="Probst A.J."/>
            <person name="Thomas B.C."/>
            <person name="Singh A."/>
            <person name="Wilkins M.J."/>
            <person name="Karaoz U."/>
            <person name="Brodie E.L."/>
            <person name="Williams K.H."/>
            <person name="Hubbard S.S."/>
            <person name="Banfield J.F."/>
        </authorList>
    </citation>
    <scope>NUCLEOTIDE SEQUENCE [LARGE SCALE GENOMIC DNA]</scope>
</reference>
<feature type="compositionally biased region" description="Low complexity" evidence="1">
    <location>
        <begin position="203"/>
        <end position="213"/>
    </location>
</feature>
<feature type="compositionally biased region" description="Basic and acidic residues" evidence="1">
    <location>
        <begin position="193"/>
        <end position="202"/>
    </location>
</feature>
<evidence type="ECO:0000313" key="2">
    <source>
        <dbReference type="EMBL" id="OGK74306.1"/>
    </source>
</evidence>
<dbReference type="Proteomes" id="UP000177050">
    <property type="component" value="Unassembled WGS sequence"/>
</dbReference>
<evidence type="ECO:0000313" key="3">
    <source>
        <dbReference type="Proteomes" id="UP000177050"/>
    </source>
</evidence>